<accession>H8MK40</accession>
<dbReference type="SUPFAM" id="SSF56529">
    <property type="entry name" value="FAH"/>
    <property type="match status" value="1"/>
</dbReference>
<gene>
    <name evidence="3" type="primary">dmpH</name>
    <name evidence="3" type="ordered locus">COCOR_00872</name>
</gene>
<dbReference type="InterPro" id="IPR036663">
    <property type="entry name" value="Fumarylacetoacetase_C_sf"/>
</dbReference>
<dbReference type="InterPro" id="IPR011234">
    <property type="entry name" value="Fumarylacetoacetase-like_C"/>
</dbReference>
<dbReference type="Pfam" id="PF01557">
    <property type="entry name" value="FAA_hydrolase"/>
    <property type="match status" value="1"/>
</dbReference>
<reference evidence="4" key="2">
    <citation type="submission" date="2012-03" db="EMBL/GenBank/DDBJ databases">
        <title>Genome sequence of the fruiting myxobacterium Corallococcus coralloides DSM 2259.</title>
        <authorList>
            <person name="Huntley S."/>
            <person name="Zhang Y."/>
            <person name="Treuner-Lange A."/>
            <person name="Sensen C.W."/>
            <person name="Sogaard-Andersen L."/>
        </authorList>
    </citation>
    <scope>NUCLEOTIDE SEQUENCE [LARGE SCALE GENOMIC DNA]</scope>
    <source>
        <strain evidence="4">ATCC 25202 / DSM 2259 / NBRC 100086 / M2</strain>
    </source>
</reference>
<name>H8MK40_CORCM</name>
<organism evidence="3 4">
    <name type="scientific">Corallococcus coralloides (strain ATCC 25202 / DSM 2259 / NBRC 100086 / M2)</name>
    <name type="common">Myxococcus coralloides</name>
    <dbReference type="NCBI Taxonomy" id="1144275"/>
    <lineage>
        <taxon>Bacteria</taxon>
        <taxon>Pseudomonadati</taxon>
        <taxon>Myxococcota</taxon>
        <taxon>Myxococcia</taxon>
        <taxon>Myxococcales</taxon>
        <taxon>Cystobacterineae</taxon>
        <taxon>Myxococcaceae</taxon>
        <taxon>Corallococcus</taxon>
    </lineage>
</organism>
<evidence type="ECO:0000313" key="3">
    <source>
        <dbReference type="EMBL" id="AFE08597.1"/>
    </source>
</evidence>
<evidence type="ECO:0000259" key="2">
    <source>
        <dbReference type="Pfam" id="PF01557"/>
    </source>
</evidence>
<dbReference type="PANTHER" id="PTHR30143">
    <property type="entry name" value="ACID HYDRATASE"/>
    <property type="match status" value="1"/>
</dbReference>
<dbReference type="STRING" id="1144275.COCOR_00872"/>
<dbReference type="InterPro" id="IPR050772">
    <property type="entry name" value="Hydratase-Decarb/MhpD_sf"/>
</dbReference>
<sequence>MYVAAVRRLQDSEQSALDGARLRGRLAPSVFGTRSTGESLVELRAGHGKDSRMTSTVDVAALAGILDAARRERREIPPLSHAHPTLTVPDGYAVQAEGIRLREAQGERVVGLKMGFTSEAKRKQMNLGSPIFGVLTDRMRVQPGGVVSVGAGIHPRIEPEIAFRTSKELKGAVTRDEVLDACDAVFAAMEVLDSRFVGFKYFSLPDVVADNASSSLFVPGTLERAPRELDLTKLQMRMEVNGKVEGEARSDAISGDPVVSLIQLCALLAERGQVLPKGSLVLSGAATAAYLMKPGDHVRLTVDGLGTVEVTAAE</sequence>
<keyword evidence="4" id="KW-1185">Reference proteome</keyword>
<dbReference type="eggNOG" id="COG3971">
    <property type="taxonomic scope" value="Bacteria"/>
</dbReference>
<keyword evidence="1" id="KW-0456">Lyase</keyword>
<proteinExistence type="predicted"/>
<feature type="domain" description="Fumarylacetoacetase-like C-terminal" evidence="2">
    <location>
        <begin position="120"/>
        <end position="311"/>
    </location>
</feature>
<evidence type="ECO:0000256" key="1">
    <source>
        <dbReference type="ARBA" id="ARBA00023239"/>
    </source>
</evidence>
<dbReference type="GO" id="GO:0008684">
    <property type="term" value="F:2-oxopent-4-enoate hydratase activity"/>
    <property type="evidence" value="ECO:0007669"/>
    <property type="project" value="TreeGrafter"/>
</dbReference>
<dbReference type="GO" id="GO:0005737">
    <property type="term" value="C:cytoplasm"/>
    <property type="evidence" value="ECO:0007669"/>
    <property type="project" value="TreeGrafter"/>
</dbReference>
<evidence type="ECO:0000313" key="4">
    <source>
        <dbReference type="Proteomes" id="UP000007587"/>
    </source>
</evidence>
<reference evidence="3 4" key="1">
    <citation type="journal article" date="2012" name="J. Bacteriol.">
        <title>Complete Genome Sequence of the Fruiting Myxobacterium Corallococcus coralloides DSM 2259.</title>
        <authorList>
            <person name="Huntley S."/>
            <person name="Zhang Y."/>
            <person name="Treuner-Lange A."/>
            <person name="Kneip S."/>
            <person name="Sensen C.W."/>
            <person name="Sogaard-Andersen L."/>
        </authorList>
    </citation>
    <scope>NUCLEOTIDE SEQUENCE [LARGE SCALE GENOMIC DNA]</scope>
    <source>
        <strain evidence="4">ATCC 25202 / DSM 2259 / NBRC 100086 / M2</strain>
    </source>
</reference>
<dbReference type="EMBL" id="CP003389">
    <property type="protein sequence ID" value="AFE08597.1"/>
    <property type="molecule type" value="Genomic_DNA"/>
</dbReference>
<dbReference type="InParanoid" id="H8MK40"/>
<protein>
    <submittedName>
        <fullName evidence="3">Putative 4-oxalocrotonate decarboxylase</fullName>
    </submittedName>
</protein>
<dbReference type="KEGG" id="ccx:COCOR_00872"/>
<dbReference type="Gene3D" id="3.90.850.10">
    <property type="entry name" value="Fumarylacetoacetase-like, C-terminal domain"/>
    <property type="match status" value="1"/>
</dbReference>
<dbReference type="Proteomes" id="UP000007587">
    <property type="component" value="Chromosome"/>
</dbReference>
<dbReference type="PANTHER" id="PTHR30143:SF0">
    <property type="entry name" value="2-KETO-4-PENTENOATE HYDRATASE"/>
    <property type="match status" value="1"/>
</dbReference>
<dbReference type="AlphaFoldDB" id="H8MK40"/>
<dbReference type="HOGENOM" id="CLU_060136_4_0_7"/>